<protein>
    <recommendedName>
        <fullName evidence="5">ABC transmembrane type-1 domain-containing protein</fullName>
    </recommendedName>
</protein>
<gene>
    <name evidence="3" type="ORF">ACFSCY_02990</name>
</gene>
<feature type="region of interest" description="Disordered" evidence="1">
    <location>
        <begin position="136"/>
        <end position="191"/>
    </location>
</feature>
<organism evidence="3 4">
    <name type="scientific">Pseudonocardia aurantiaca</name>
    <dbReference type="NCBI Taxonomy" id="75290"/>
    <lineage>
        <taxon>Bacteria</taxon>
        <taxon>Bacillati</taxon>
        <taxon>Actinomycetota</taxon>
        <taxon>Actinomycetes</taxon>
        <taxon>Pseudonocardiales</taxon>
        <taxon>Pseudonocardiaceae</taxon>
        <taxon>Pseudonocardia</taxon>
    </lineage>
</organism>
<dbReference type="RefSeq" id="WP_343988333.1">
    <property type="nucleotide sequence ID" value="NZ_BAAAJG010000029.1"/>
</dbReference>
<evidence type="ECO:0000256" key="1">
    <source>
        <dbReference type="SAM" id="MobiDB-lite"/>
    </source>
</evidence>
<dbReference type="Proteomes" id="UP001597145">
    <property type="component" value="Unassembled WGS sequence"/>
</dbReference>
<evidence type="ECO:0000313" key="3">
    <source>
        <dbReference type="EMBL" id="MFD1528398.1"/>
    </source>
</evidence>
<evidence type="ECO:0000313" key="4">
    <source>
        <dbReference type="Proteomes" id="UP001597145"/>
    </source>
</evidence>
<keyword evidence="4" id="KW-1185">Reference proteome</keyword>
<proteinExistence type="predicted"/>
<evidence type="ECO:0008006" key="5">
    <source>
        <dbReference type="Google" id="ProtNLM"/>
    </source>
</evidence>
<comment type="caution">
    <text evidence="3">The sequence shown here is derived from an EMBL/GenBank/DDBJ whole genome shotgun (WGS) entry which is preliminary data.</text>
</comment>
<feature type="transmembrane region" description="Helical" evidence="2">
    <location>
        <begin position="22"/>
        <end position="42"/>
    </location>
</feature>
<keyword evidence="2" id="KW-1133">Transmembrane helix</keyword>
<keyword evidence="2" id="KW-0472">Membrane</keyword>
<evidence type="ECO:0000256" key="2">
    <source>
        <dbReference type="SAM" id="Phobius"/>
    </source>
</evidence>
<reference evidence="4" key="1">
    <citation type="journal article" date="2019" name="Int. J. Syst. Evol. Microbiol.">
        <title>The Global Catalogue of Microorganisms (GCM) 10K type strain sequencing project: providing services to taxonomists for standard genome sequencing and annotation.</title>
        <authorList>
            <consortium name="The Broad Institute Genomics Platform"/>
            <consortium name="The Broad Institute Genome Sequencing Center for Infectious Disease"/>
            <person name="Wu L."/>
            <person name="Ma J."/>
        </authorList>
    </citation>
    <scope>NUCLEOTIDE SEQUENCE [LARGE SCALE GENOMIC DNA]</scope>
    <source>
        <strain evidence="4">JCM 12165</strain>
    </source>
</reference>
<name>A0ABW4FCG1_9PSEU</name>
<dbReference type="EMBL" id="JBHUCP010000002">
    <property type="protein sequence ID" value="MFD1528398.1"/>
    <property type="molecule type" value="Genomic_DNA"/>
</dbReference>
<sequence>MPVVTLVPAVPRMLASVRTARVVASRAVLGPLVVAHAVTGIMTRAAAVAPVVVVLLLVSGVAGCTIGGFRTAACMRTLVMAISQLRGRLVQLSVHIGGLGDSDTGPRRGHVLPNALDDRCELGTWRAGDDDDVRVGRAARRRPTAPGDRGFDRRSCCGTPGGGYDEYVRTPSRRAEQHRGQVHRSAPSRQA</sequence>
<accession>A0ABW4FCG1</accession>
<feature type="transmembrane region" description="Helical" evidence="2">
    <location>
        <begin position="48"/>
        <end position="69"/>
    </location>
</feature>
<keyword evidence="2" id="KW-0812">Transmembrane</keyword>